<dbReference type="InterPro" id="IPR014729">
    <property type="entry name" value="Rossmann-like_a/b/a_fold"/>
</dbReference>
<dbReference type="NCBIfam" id="TIGR00125">
    <property type="entry name" value="cyt_tran_rel"/>
    <property type="match status" value="2"/>
</dbReference>
<dbReference type="GO" id="GO:0006646">
    <property type="term" value="P:phosphatidylethanolamine biosynthetic process"/>
    <property type="evidence" value="ECO:0007669"/>
    <property type="project" value="UniProtKB-UniPathway"/>
</dbReference>
<comment type="pathway">
    <text evidence="1">Lipid metabolism.</text>
</comment>
<evidence type="ECO:0000256" key="12">
    <source>
        <dbReference type="SAM" id="MobiDB-lite"/>
    </source>
</evidence>
<evidence type="ECO:0000256" key="4">
    <source>
        <dbReference type="ARBA" id="ARBA00022679"/>
    </source>
</evidence>
<evidence type="ECO:0000256" key="1">
    <source>
        <dbReference type="ARBA" id="ARBA00005189"/>
    </source>
</evidence>
<evidence type="ECO:0000313" key="14">
    <source>
        <dbReference type="EMBL" id="CAD8759802.1"/>
    </source>
</evidence>
<dbReference type="Pfam" id="PF01467">
    <property type="entry name" value="CTP_transf_like"/>
    <property type="match status" value="2"/>
</dbReference>
<dbReference type="InterPro" id="IPR004821">
    <property type="entry name" value="Cyt_trans-like"/>
</dbReference>
<dbReference type="SUPFAM" id="SSF52374">
    <property type="entry name" value="Nucleotidylyl transferase"/>
    <property type="match status" value="2"/>
</dbReference>
<keyword evidence="4" id="KW-0808">Transferase</keyword>
<dbReference type="EMBL" id="HBFK01043332">
    <property type="protein sequence ID" value="CAD8759802.1"/>
    <property type="molecule type" value="Transcribed_RNA"/>
</dbReference>
<keyword evidence="7" id="KW-0594">Phospholipid biosynthesis</keyword>
<dbReference type="PANTHER" id="PTHR45780">
    <property type="entry name" value="ETHANOLAMINE-PHOSPHATE CYTIDYLYLTRANSFERASE"/>
    <property type="match status" value="1"/>
</dbReference>
<keyword evidence="3" id="KW-0444">Lipid biosynthesis</keyword>
<reference evidence="15" key="1">
    <citation type="submission" date="2021-01" db="EMBL/GenBank/DDBJ databases">
        <authorList>
            <person name="Corre E."/>
            <person name="Pelletier E."/>
            <person name="Niang G."/>
            <person name="Scheremetjew M."/>
            <person name="Finn R."/>
            <person name="Kale V."/>
            <person name="Holt S."/>
            <person name="Cochrane G."/>
            <person name="Meng A."/>
            <person name="Brown T."/>
            <person name="Cohen L."/>
        </authorList>
    </citation>
    <scope>NUCLEOTIDE SEQUENCE</scope>
    <source>
        <strain evidence="14">CCMP441</strain>
        <strain evidence="15">CCMP644</strain>
    </source>
</reference>
<proteinExistence type="inferred from homology"/>
<dbReference type="InterPro" id="IPR044608">
    <property type="entry name" value="Ect1/PCYT2"/>
</dbReference>
<dbReference type="Gene3D" id="3.40.50.620">
    <property type="entry name" value="HUPs"/>
    <property type="match status" value="2"/>
</dbReference>
<evidence type="ECO:0000256" key="6">
    <source>
        <dbReference type="ARBA" id="ARBA00023098"/>
    </source>
</evidence>
<evidence type="ECO:0000256" key="7">
    <source>
        <dbReference type="ARBA" id="ARBA00023209"/>
    </source>
</evidence>
<organism evidence="15">
    <name type="scientific">Hemiselmis andersenii</name>
    <name type="common">Cryptophyte alga</name>
    <dbReference type="NCBI Taxonomy" id="464988"/>
    <lineage>
        <taxon>Eukaryota</taxon>
        <taxon>Cryptophyceae</taxon>
        <taxon>Cryptomonadales</taxon>
        <taxon>Hemiselmidaceae</taxon>
        <taxon>Hemiselmis</taxon>
    </lineage>
</organism>
<comment type="pathway">
    <text evidence="9">Phospholipid metabolism; phosphatidylethanolamine biosynthesis; phosphatidylethanolamine from ethanolamine: step 2/3.</text>
</comment>
<name>A0A6U2DRN2_HEMAN</name>
<dbReference type="EC" id="2.7.7.14" evidence="10"/>
<evidence type="ECO:0000256" key="9">
    <source>
        <dbReference type="ARBA" id="ARBA00024191"/>
    </source>
</evidence>
<keyword evidence="5" id="KW-0548">Nucleotidyltransferase</keyword>
<evidence type="ECO:0000256" key="2">
    <source>
        <dbReference type="ARBA" id="ARBA00010101"/>
    </source>
</evidence>
<dbReference type="GO" id="GO:0005737">
    <property type="term" value="C:cytoplasm"/>
    <property type="evidence" value="ECO:0007669"/>
    <property type="project" value="TreeGrafter"/>
</dbReference>
<dbReference type="AlphaFoldDB" id="A0A6U2DRN2"/>
<evidence type="ECO:0000259" key="13">
    <source>
        <dbReference type="Pfam" id="PF01467"/>
    </source>
</evidence>
<dbReference type="EMBL" id="HBFX01028425">
    <property type="protein sequence ID" value="CAD8965015.1"/>
    <property type="molecule type" value="Transcribed_RNA"/>
</dbReference>
<dbReference type="InterPro" id="IPR041723">
    <property type="entry name" value="CCT"/>
</dbReference>
<evidence type="ECO:0000256" key="3">
    <source>
        <dbReference type="ARBA" id="ARBA00022516"/>
    </source>
</evidence>
<gene>
    <name evidence="15" type="ORF">HAND00432_LOCUS17146</name>
    <name evidence="14" type="ORF">HAND1043_LOCUS26316</name>
</gene>
<feature type="domain" description="Cytidyltransferase-like" evidence="13">
    <location>
        <begin position="261"/>
        <end position="368"/>
    </location>
</feature>
<dbReference type="PANTHER" id="PTHR45780:SF2">
    <property type="entry name" value="ETHANOLAMINE-PHOSPHATE CYTIDYLYLTRANSFERASE"/>
    <property type="match status" value="1"/>
</dbReference>
<dbReference type="CDD" id="cd02174">
    <property type="entry name" value="CCT"/>
    <property type="match status" value="1"/>
</dbReference>
<evidence type="ECO:0000256" key="5">
    <source>
        <dbReference type="ARBA" id="ARBA00022695"/>
    </source>
</evidence>
<evidence type="ECO:0000256" key="8">
    <source>
        <dbReference type="ARBA" id="ARBA00023264"/>
    </source>
</evidence>
<dbReference type="UniPathway" id="UPA00558">
    <property type="reaction ID" value="UER00742"/>
</dbReference>
<evidence type="ECO:0000256" key="11">
    <source>
        <dbReference type="ARBA" id="ARBA00031473"/>
    </source>
</evidence>
<feature type="region of interest" description="Disordered" evidence="12">
    <location>
        <begin position="195"/>
        <end position="221"/>
    </location>
</feature>
<keyword evidence="8" id="KW-1208">Phospholipid metabolism</keyword>
<feature type="domain" description="Cytidyltransferase-like" evidence="13">
    <location>
        <begin position="58"/>
        <end position="187"/>
    </location>
</feature>
<comment type="similarity">
    <text evidence="2">Belongs to the cytidylyltransferase family.</text>
</comment>
<evidence type="ECO:0000313" key="15">
    <source>
        <dbReference type="EMBL" id="CAD8965015.1"/>
    </source>
</evidence>
<keyword evidence="6" id="KW-0443">Lipid metabolism</keyword>
<dbReference type="CDD" id="cd02173">
    <property type="entry name" value="ECT"/>
    <property type="match status" value="1"/>
</dbReference>
<sequence>MERAAAVASRALPLLHAVAAGWILLSYLDRQLDENPTISLDLKWLMFWRRKKKTVVWIDGCYDMTHFGHFNAFRQAKALGDYLIVGLNPDSEVVRYKGSAPLFQESERLAAIKACKWVDQVVENVPYVLDEKYLNEVVFGQLGVDYVVHGDDPCLDAEGNDVFATSKAAGKYKEIKRTEGVSTTDLVGRMLLMTKSHHSRGNTPDSSPVPARTGPQSPLRDRIGSQLGRVAGFAGFLPTSRRIAEFSAPNRRPGPNDRVVYVDGAFDLLLPCHIRFLESARQLGDFLVVGVHRDEEVNRYKGRNFPIMNLQERVLGVLSCRYVDEVVMGAPWVVTSDLITTFNISVVAHGTVYDKTTGGQEDFEEAYRVPRERGIFTEVKSTNDGGVAEIIDRVVRNREEFERKFTKKSAQEDAYYSNKKYVHES</sequence>
<accession>A0A6U2DRN2</accession>
<protein>
    <recommendedName>
        <fullName evidence="10">ethanolamine-phosphate cytidylyltransferase</fullName>
        <ecNumber evidence="10">2.7.7.14</ecNumber>
    </recommendedName>
    <alternativeName>
        <fullName evidence="11">CTP:phosphoethanolamine cytidylyltransferase</fullName>
    </alternativeName>
</protein>
<dbReference type="GO" id="GO:0004306">
    <property type="term" value="F:ethanolamine-phosphate cytidylyltransferase activity"/>
    <property type="evidence" value="ECO:0007669"/>
    <property type="project" value="UniProtKB-EC"/>
</dbReference>
<evidence type="ECO:0000256" key="10">
    <source>
        <dbReference type="ARBA" id="ARBA00024221"/>
    </source>
</evidence>